<dbReference type="InterPro" id="IPR011006">
    <property type="entry name" value="CheY-like_superfamily"/>
</dbReference>
<feature type="modified residue" description="4-aspartylphosphate" evidence="2">
    <location>
        <position position="57"/>
    </location>
</feature>
<dbReference type="PANTHER" id="PTHR43214">
    <property type="entry name" value="TWO-COMPONENT RESPONSE REGULATOR"/>
    <property type="match status" value="1"/>
</dbReference>
<proteinExistence type="predicted"/>
<reference evidence="4 5" key="1">
    <citation type="journal article" date="2019" name="Int. J. Syst. Evol. Microbiol.">
        <title>The Global Catalogue of Microorganisms (GCM) 10K type strain sequencing project: providing services to taxonomists for standard genome sequencing and annotation.</title>
        <authorList>
            <consortium name="The Broad Institute Genomics Platform"/>
            <consortium name="The Broad Institute Genome Sequencing Center for Infectious Disease"/>
            <person name="Wu L."/>
            <person name="Ma J."/>
        </authorList>
    </citation>
    <scope>NUCLEOTIDE SEQUENCE [LARGE SCALE GENOMIC DNA]</scope>
    <source>
        <strain evidence="4 5">JCM 14545</strain>
    </source>
</reference>
<evidence type="ECO:0000256" key="1">
    <source>
        <dbReference type="ARBA" id="ARBA00023125"/>
    </source>
</evidence>
<dbReference type="InterPro" id="IPR001789">
    <property type="entry name" value="Sig_transdc_resp-reg_receiver"/>
</dbReference>
<dbReference type="Proteomes" id="UP001501116">
    <property type="component" value="Unassembled WGS sequence"/>
</dbReference>
<dbReference type="EMBL" id="BAAANN010000001">
    <property type="protein sequence ID" value="GAA1939855.1"/>
    <property type="molecule type" value="Genomic_DNA"/>
</dbReference>
<feature type="domain" description="Response regulatory" evidence="3">
    <location>
        <begin position="6"/>
        <end position="122"/>
    </location>
</feature>
<dbReference type="InterPro" id="IPR058245">
    <property type="entry name" value="NreC/VraR/RcsB-like_REC"/>
</dbReference>
<dbReference type="InterPro" id="IPR039420">
    <property type="entry name" value="WalR-like"/>
</dbReference>
<evidence type="ECO:0000259" key="3">
    <source>
        <dbReference type="PROSITE" id="PS50110"/>
    </source>
</evidence>
<gene>
    <name evidence="4" type="ORF">GCM10009754_03770</name>
</gene>
<evidence type="ECO:0000313" key="5">
    <source>
        <dbReference type="Proteomes" id="UP001501116"/>
    </source>
</evidence>
<evidence type="ECO:0000313" key="4">
    <source>
        <dbReference type="EMBL" id="GAA1939855.1"/>
    </source>
</evidence>
<dbReference type="SUPFAM" id="SSF52172">
    <property type="entry name" value="CheY-like"/>
    <property type="match status" value="1"/>
</dbReference>
<sequence>MSAPFAVLIADDDHTIREALMAVLEEEPDLAVVAVASDADEAVALAREHTPDVAVLDLRMPGGGGAAAARGILACSPATRIMAFSAYDDGETVASLRGLGITDFVLKGSPNTEIIQTVRRLVS</sequence>
<name>A0ABN2Q315_9PSEU</name>
<dbReference type="Gene3D" id="3.40.50.2300">
    <property type="match status" value="1"/>
</dbReference>
<organism evidence="4 5">
    <name type="scientific">Amycolatopsis minnesotensis</name>
    <dbReference type="NCBI Taxonomy" id="337894"/>
    <lineage>
        <taxon>Bacteria</taxon>
        <taxon>Bacillati</taxon>
        <taxon>Actinomycetota</taxon>
        <taxon>Actinomycetes</taxon>
        <taxon>Pseudonocardiales</taxon>
        <taxon>Pseudonocardiaceae</taxon>
        <taxon>Amycolatopsis</taxon>
    </lineage>
</organism>
<dbReference type="PANTHER" id="PTHR43214:SF43">
    <property type="entry name" value="TWO-COMPONENT RESPONSE REGULATOR"/>
    <property type="match status" value="1"/>
</dbReference>
<keyword evidence="2" id="KW-0597">Phosphoprotein</keyword>
<protein>
    <submittedName>
        <fullName evidence="4">Response regulator transcription factor</fullName>
    </submittedName>
</protein>
<accession>A0ABN2Q315</accession>
<dbReference type="RefSeq" id="WP_344412622.1">
    <property type="nucleotide sequence ID" value="NZ_BAAANN010000001.1"/>
</dbReference>
<dbReference type="SMART" id="SM00448">
    <property type="entry name" value="REC"/>
    <property type="match status" value="1"/>
</dbReference>
<evidence type="ECO:0000256" key="2">
    <source>
        <dbReference type="PROSITE-ProRule" id="PRU00169"/>
    </source>
</evidence>
<dbReference type="Pfam" id="PF00072">
    <property type="entry name" value="Response_reg"/>
    <property type="match status" value="1"/>
</dbReference>
<comment type="caution">
    <text evidence="4">The sequence shown here is derived from an EMBL/GenBank/DDBJ whole genome shotgun (WGS) entry which is preliminary data.</text>
</comment>
<dbReference type="CDD" id="cd17535">
    <property type="entry name" value="REC_NarL-like"/>
    <property type="match status" value="1"/>
</dbReference>
<dbReference type="PROSITE" id="PS50110">
    <property type="entry name" value="RESPONSE_REGULATORY"/>
    <property type="match status" value="1"/>
</dbReference>
<keyword evidence="5" id="KW-1185">Reference proteome</keyword>
<keyword evidence="1" id="KW-0238">DNA-binding</keyword>